<dbReference type="RefSeq" id="WP_131924411.1">
    <property type="nucleotide sequence ID" value="NZ_SMAG01000003.1"/>
</dbReference>
<dbReference type="Pfam" id="PF00171">
    <property type="entry name" value="Aldedh"/>
    <property type="match status" value="1"/>
</dbReference>
<dbReference type="AlphaFoldDB" id="A0A4R3L7P4"/>
<comment type="similarity">
    <text evidence="1">Belongs to the aldehyde dehydrogenase family.</text>
</comment>
<dbReference type="InterPro" id="IPR016163">
    <property type="entry name" value="Ald_DH_C"/>
</dbReference>
<organism evidence="4 5">
    <name type="scientific">Hazenella coriacea</name>
    <dbReference type="NCBI Taxonomy" id="1179467"/>
    <lineage>
        <taxon>Bacteria</taxon>
        <taxon>Bacillati</taxon>
        <taxon>Bacillota</taxon>
        <taxon>Bacilli</taxon>
        <taxon>Bacillales</taxon>
        <taxon>Thermoactinomycetaceae</taxon>
        <taxon>Hazenella</taxon>
    </lineage>
</organism>
<accession>A0A4R3L7P4</accession>
<dbReference type="GO" id="GO:0016620">
    <property type="term" value="F:oxidoreductase activity, acting on the aldehyde or oxo group of donors, NAD or NADP as acceptor"/>
    <property type="evidence" value="ECO:0007669"/>
    <property type="project" value="InterPro"/>
</dbReference>
<comment type="caution">
    <text evidence="4">The sequence shown here is derived from an EMBL/GenBank/DDBJ whole genome shotgun (WGS) entry which is preliminary data.</text>
</comment>
<dbReference type="InterPro" id="IPR016162">
    <property type="entry name" value="Ald_DH_N"/>
</dbReference>
<sequence length="507" mass="56882">MSHNEIFSFDPSHVEPLEETSPEQVTEAMLTARTVFSIWKDYTLAQRLEYMKQLRLYLVEHSENIVQKIVLETGKVPVEALMTEVFTTIELIRYYEKHASSILKAKKVSTPLFMYGRQSEVIYRPMGVIGIVSPEIQPFQSAMIPIVTALIAGNTILLCPSKPLSALHHLFEEIFAAISLPTGAVQILSGGNRVAELLVEAKPAKMYISGSSHASKRIYQKASEQMIPVELQLGGKDAMIVFADADLERATNAAVWGAFNNSGQSRATIDRLYVEYSVYGALITRLKEKTEALRIGQGHEAEMGSISSVRQLQLLQQQIADAVQKGATLLCGGKQIDENHLYFEPTILVDVDHTMKIMKEETNGPVIAVMPFSTDEEAIRLANDSDYGLGCSIWSRSTKRLEMAVQQMEVRNICLNDIHAQMNNPNLPMSGMKQSGFGTTYGPDGLLAYCHPISIMTYKGSKAEEFTWYPYDLNQYETFQMLIQSFYGKKKKLAPKEMKELYDKLMK</sequence>
<proteinExistence type="inferred from homology"/>
<dbReference type="EMBL" id="SMAG01000003">
    <property type="protein sequence ID" value="TCS95055.1"/>
    <property type="molecule type" value="Genomic_DNA"/>
</dbReference>
<evidence type="ECO:0000256" key="2">
    <source>
        <dbReference type="ARBA" id="ARBA00023002"/>
    </source>
</evidence>
<keyword evidence="2" id="KW-0560">Oxidoreductase</keyword>
<name>A0A4R3L7P4_9BACL</name>
<reference evidence="4 5" key="1">
    <citation type="submission" date="2019-03" db="EMBL/GenBank/DDBJ databases">
        <title>Genomic Encyclopedia of Type Strains, Phase IV (KMG-IV): sequencing the most valuable type-strain genomes for metagenomic binning, comparative biology and taxonomic classification.</title>
        <authorList>
            <person name="Goeker M."/>
        </authorList>
    </citation>
    <scope>NUCLEOTIDE SEQUENCE [LARGE SCALE GENOMIC DNA]</scope>
    <source>
        <strain evidence="4 5">DSM 45707</strain>
    </source>
</reference>
<dbReference type="InterPro" id="IPR015590">
    <property type="entry name" value="Aldehyde_DH_dom"/>
</dbReference>
<protein>
    <submittedName>
        <fullName evidence="4">Acyl-CoA reductase-like NAD-dependent aldehyde dehydrogenase</fullName>
    </submittedName>
</protein>
<evidence type="ECO:0000313" key="4">
    <source>
        <dbReference type="EMBL" id="TCS95055.1"/>
    </source>
</evidence>
<dbReference type="Gene3D" id="3.40.605.10">
    <property type="entry name" value="Aldehyde Dehydrogenase, Chain A, domain 1"/>
    <property type="match status" value="1"/>
</dbReference>
<dbReference type="Gene3D" id="3.40.309.10">
    <property type="entry name" value="Aldehyde Dehydrogenase, Chain A, domain 2"/>
    <property type="match status" value="1"/>
</dbReference>
<evidence type="ECO:0000259" key="3">
    <source>
        <dbReference type="Pfam" id="PF00171"/>
    </source>
</evidence>
<gene>
    <name evidence="4" type="ORF">EDD58_103480</name>
</gene>
<evidence type="ECO:0000256" key="1">
    <source>
        <dbReference type="ARBA" id="ARBA00009986"/>
    </source>
</evidence>
<dbReference type="PANTHER" id="PTHR11699">
    <property type="entry name" value="ALDEHYDE DEHYDROGENASE-RELATED"/>
    <property type="match status" value="1"/>
</dbReference>
<evidence type="ECO:0000313" key="5">
    <source>
        <dbReference type="Proteomes" id="UP000294937"/>
    </source>
</evidence>
<keyword evidence="5" id="KW-1185">Reference proteome</keyword>
<dbReference type="SUPFAM" id="SSF53720">
    <property type="entry name" value="ALDH-like"/>
    <property type="match status" value="1"/>
</dbReference>
<feature type="domain" description="Aldehyde dehydrogenase" evidence="3">
    <location>
        <begin position="17"/>
        <end position="451"/>
    </location>
</feature>
<dbReference type="FunFam" id="3.40.309.10:FF:000009">
    <property type="entry name" value="Aldehyde dehydrogenase A"/>
    <property type="match status" value="1"/>
</dbReference>
<dbReference type="OrthoDB" id="9762913at2"/>
<dbReference type="InterPro" id="IPR016161">
    <property type="entry name" value="Ald_DH/histidinol_DH"/>
</dbReference>
<dbReference type="Proteomes" id="UP000294937">
    <property type="component" value="Unassembled WGS sequence"/>
</dbReference>